<keyword evidence="2" id="KW-1185">Reference proteome</keyword>
<dbReference type="Gene3D" id="3.40.50.300">
    <property type="entry name" value="P-loop containing nucleotide triphosphate hydrolases"/>
    <property type="match status" value="1"/>
</dbReference>
<reference evidence="1 2" key="1">
    <citation type="submission" date="2020-01" db="EMBL/GenBank/DDBJ databases">
        <title>Paenibacillus soybeanensis sp. nov. isolated from the nodules of soybean (Glycine max(L.) Merr).</title>
        <authorList>
            <person name="Wang H."/>
        </authorList>
    </citation>
    <scope>NUCLEOTIDE SEQUENCE [LARGE SCALE GENOMIC DNA]</scope>
    <source>
        <strain evidence="1 2">T1</strain>
    </source>
</reference>
<organism evidence="1 2">
    <name type="scientific">Paenibacillus glycinis</name>
    <dbReference type="NCBI Taxonomy" id="2697035"/>
    <lineage>
        <taxon>Bacteria</taxon>
        <taxon>Bacillati</taxon>
        <taxon>Bacillota</taxon>
        <taxon>Bacilli</taxon>
        <taxon>Bacillales</taxon>
        <taxon>Paenibacillaceae</taxon>
        <taxon>Paenibacillus</taxon>
    </lineage>
</organism>
<dbReference type="SUPFAM" id="SSF53795">
    <property type="entry name" value="PEP carboxykinase-like"/>
    <property type="match status" value="1"/>
</dbReference>
<dbReference type="InterPro" id="IPR027417">
    <property type="entry name" value="P-loop_NTPase"/>
</dbReference>
<name>A0ABW9XS94_9BACL</name>
<protein>
    <recommendedName>
        <fullName evidence="3">Aldolase</fullName>
    </recommendedName>
</protein>
<evidence type="ECO:0008006" key="3">
    <source>
        <dbReference type="Google" id="ProtNLM"/>
    </source>
</evidence>
<accession>A0ABW9XS94</accession>
<sequence>METKYFEAIEKYVVKVSCSKEMMQELASGIFPLFKEVRESQEDLSIDVVTNPEDRIVAIDEYKLDKIEWSEYREGFSQSIRIKESNYLNTKVLLHQSGDLIIHNSNNIRIYSTKVLSVRYTMLDCYSRWMQNQGAVPMHASAVKYNDNGIMICGDKMAGKTTLTFEFLSMADFSFIDNDKVLWQREKIFCGNPTINIMDQTLNRKVKSHGINIFEKLPNNSEWALEVDLKVIIILRSGKDSINIYEAGEAKESLLNNYVHDPWCNWLKIYPEQNHIVEVPEHVKVLVCDHKIKDEKLLSKLLLDRFQKILP</sequence>
<dbReference type="Proteomes" id="UP000665561">
    <property type="component" value="Unassembled WGS sequence"/>
</dbReference>
<dbReference type="EMBL" id="JAAAMV010000012">
    <property type="protein sequence ID" value="NBD25531.1"/>
    <property type="molecule type" value="Genomic_DNA"/>
</dbReference>
<gene>
    <name evidence="1" type="ORF">GT019_16745</name>
</gene>
<evidence type="ECO:0000313" key="2">
    <source>
        <dbReference type="Proteomes" id="UP000665561"/>
    </source>
</evidence>
<comment type="caution">
    <text evidence="1">The sequence shown here is derived from an EMBL/GenBank/DDBJ whole genome shotgun (WGS) entry which is preliminary data.</text>
</comment>
<dbReference type="RefSeq" id="WP_161744331.1">
    <property type="nucleotide sequence ID" value="NZ_JAAAMV010000012.1"/>
</dbReference>
<evidence type="ECO:0000313" key="1">
    <source>
        <dbReference type="EMBL" id="NBD25531.1"/>
    </source>
</evidence>
<proteinExistence type="predicted"/>